<dbReference type="NCBIfam" id="TIGR03043">
    <property type="entry name" value="PS_II_psbZ"/>
    <property type="match status" value="1"/>
</dbReference>
<dbReference type="Gene3D" id="1.10.287.740">
    <property type="entry name" value="Photosystem II PsbZ, reaction centre"/>
    <property type="match status" value="1"/>
</dbReference>
<keyword evidence="9 10" id="KW-0604">Photosystem II</keyword>
<dbReference type="InterPro" id="IPR002644">
    <property type="entry name" value="PSII_PsbZ"/>
</dbReference>
<evidence type="ECO:0000256" key="10">
    <source>
        <dbReference type="HAMAP-Rule" id="MF_00644"/>
    </source>
</evidence>
<dbReference type="AlphaFoldDB" id="B4VUI1"/>
<evidence type="ECO:0000313" key="13">
    <source>
        <dbReference type="EMBL" id="EDX74368.1"/>
    </source>
</evidence>
<keyword evidence="6 10" id="KW-1133">Transmembrane helix</keyword>
<feature type="transmembrane region" description="Helical" evidence="12">
    <location>
        <begin position="39"/>
        <end position="62"/>
    </location>
</feature>
<dbReference type="InterPro" id="IPR036512">
    <property type="entry name" value="PSII_PsbZ_sf"/>
</dbReference>
<keyword evidence="3 10" id="KW-0674">Reaction center</keyword>
<name>B4VUI1_9CYAN</name>
<comment type="subunit">
    <text evidence="10">PSII is composed of 1 copy each of membrane proteins PsbA, PsbB, PsbC, PsbD, PsbE, PsbF, PsbH, PsbI, PsbJ, PsbK, PsbL, PsbM, PsbT, PsbX, PsbY, PsbZ, Psb30/Ycf12, peripheral proteins PsbO, CyanoQ (PsbQ), PsbU, PsbV and a large number of cofactors. It forms dimeric complexes.</text>
</comment>
<evidence type="ECO:0000256" key="12">
    <source>
        <dbReference type="SAM" id="Phobius"/>
    </source>
</evidence>
<comment type="subcellular location">
    <subcellularLocation>
        <location evidence="10">Cellular thylakoid membrane</location>
        <topology evidence="10">Multi-pass membrane protein</topology>
    </subcellularLocation>
    <subcellularLocation>
        <location evidence="1">Membrane</location>
        <topology evidence="1">Multi-pass membrane protein</topology>
    </subcellularLocation>
</comment>
<keyword evidence="4 10" id="KW-0602">Photosynthesis</keyword>
<evidence type="ECO:0000256" key="4">
    <source>
        <dbReference type="ARBA" id="ARBA00022531"/>
    </source>
</evidence>
<keyword evidence="8 10" id="KW-0472">Membrane</keyword>
<dbReference type="GO" id="GO:0031676">
    <property type="term" value="C:plasma membrane-derived thylakoid membrane"/>
    <property type="evidence" value="ECO:0007669"/>
    <property type="project" value="UniProtKB-SubCell"/>
</dbReference>
<dbReference type="Pfam" id="PF01737">
    <property type="entry name" value="Ycf9"/>
    <property type="match status" value="1"/>
</dbReference>
<dbReference type="RefSeq" id="WP_006102213.1">
    <property type="nucleotide sequence ID" value="NZ_DS989853.1"/>
</dbReference>
<dbReference type="GO" id="GO:0015979">
    <property type="term" value="P:photosynthesis"/>
    <property type="evidence" value="ECO:0007669"/>
    <property type="project" value="UniProtKB-UniRule"/>
</dbReference>
<comment type="function">
    <text evidence="10">May control the interaction of photosystem II (PSII) cores with the light-harvesting antenna, regulates electron flow through the 2 photosystem reaction centers. PSII is a light-driven water plastoquinone oxidoreductase, using light energy to abstract electrons from H(2)O, generating a proton gradient subsequently used for ATP formation.</text>
</comment>
<accession>B4VUI1</accession>
<evidence type="ECO:0000256" key="7">
    <source>
        <dbReference type="ARBA" id="ARBA00023078"/>
    </source>
</evidence>
<evidence type="ECO:0000256" key="3">
    <source>
        <dbReference type="ARBA" id="ARBA00022469"/>
    </source>
</evidence>
<dbReference type="SUPFAM" id="SSF161055">
    <property type="entry name" value="PsbZ-like"/>
    <property type="match status" value="1"/>
</dbReference>
<organism evidence="13 14">
    <name type="scientific">Coleofasciculus chthonoplastes PCC 7420</name>
    <dbReference type="NCBI Taxonomy" id="118168"/>
    <lineage>
        <taxon>Bacteria</taxon>
        <taxon>Bacillati</taxon>
        <taxon>Cyanobacteriota</taxon>
        <taxon>Cyanophyceae</taxon>
        <taxon>Coleofasciculales</taxon>
        <taxon>Coleofasciculaceae</taxon>
        <taxon>Coleofasciculus</taxon>
    </lineage>
</organism>
<reference evidence="13 14" key="1">
    <citation type="submission" date="2008-07" db="EMBL/GenBank/DDBJ databases">
        <authorList>
            <person name="Tandeau de Marsac N."/>
            <person name="Ferriera S."/>
            <person name="Johnson J."/>
            <person name="Kravitz S."/>
            <person name="Beeson K."/>
            <person name="Sutton G."/>
            <person name="Rogers Y.-H."/>
            <person name="Friedman R."/>
            <person name="Frazier M."/>
            <person name="Venter J.C."/>
        </authorList>
    </citation>
    <scope>NUCLEOTIDE SEQUENCE [LARGE SCALE GENOMIC DNA]</scope>
    <source>
        <strain evidence="13 14">PCC 7420</strain>
    </source>
</reference>
<protein>
    <recommendedName>
        <fullName evidence="10 11">Photosystem II reaction center protein Z</fullName>
        <shortName evidence="10">PSII-Z</shortName>
    </recommendedName>
</protein>
<dbReference type="PANTHER" id="PTHR34971">
    <property type="entry name" value="PHOTOSYSTEM II REACTION CENTER PROTEIN Z"/>
    <property type="match status" value="1"/>
</dbReference>
<sequence>MSILFQISLAALVILSFVMVVGVPVAYATPQNWEQSKNLIWLGSGLWLALVIVVGILNYFVVA</sequence>
<dbReference type="EMBL" id="DS989853">
    <property type="protein sequence ID" value="EDX74368.1"/>
    <property type="molecule type" value="Genomic_DNA"/>
</dbReference>
<dbReference type="GO" id="GO:0009539">
    <property type="term" value="C:photosystem II reaction center"/>
    <property type="evidence" value="ECO:0007669"/>
    <property type="project" value="InterPro"/>
</dbReference>
<dbReference type="OrthoDB" id="490783at2"/>
<evidence type="ECO:0000256" key="9">
    <source>
        <dbReference type="ARBA" id="ARBA00023276"/>
    </source>
</evidence>
<dbReference type="eggNOG" id="ENOG5032ZB0">
    <property type="taxonomic scope" value="Bacteria"/>
</dbReference>
<evidence type="ECO:0000313" key="14">
    <source>
        <dbReference type="Proteomes" id="UP000003835"/>
    </source>
</evidence>
<keyword evidence="14" id="KW-1185">Reference proteome</keyword>
<evidence type="ECO:0000256" key="11">
    <source>
        <dbReference type="RuleBase" id="RU003472"/>
    </source>
</evidence>
<evidence type="ECO:0000256" key="1">
    <source>
        <dbReference type="ARBA" id="ARBA00004141"/>
    </source>
</evidence>
<dbReference type="STRING" id="118168.MC7420_3892"/>
<feature type="transmembrane region" description="Helical" evidence="12">
    <location>
        <begin position="7"/>
        <end position="27"/>
    </location>
</feature>
<dbReference type="Proteomes" id="UP000003835">
    <property type="component" value="Unassembled WGS sequence"/>
</dbReference>
<proteinExistence type="inferred from homology"/>
<keyword evidence="7 10" id="KW-0793">Thylakoid</keyword>
<comment type="function">
    <text evidence="11">Controls the interaction of photosystem II (PSII) cores with the light-harvesting antenna, regulates electron flow through the 2 photosystem reaction centers. PSII is a light-driven water plastoquinone oxidoreductase, using light energy to abstract electrons from H(2)O, generating a proton gradient subsequently used for ATP formation.</text>
</comment>
<dbReference type="HAMAP" id="MF_00644">
    <property type="entry name" value="PSII_PsbZ"/>
    <property type="match status" value="1"/>
</dbReference>
<dbReference type="PANTHER" id="PTHR34971:SF2">
    <property type="entry name" value="PHOTOSYSTEM II REACTION CENTER PROTEIN Z"/>
    <property type="match status" value="1"/>
</dbReference>
<keyword evidence="5 10" id="KW-0812">Transmembrane</keyword>
<evidence type="ECO:0000256" key="6">
    <source>
        <dbReference type="ARBA" id="ARBA00022989"/>
    </source>
</evidence>
<evidence type="ECO:0000256" key="5">
    <source>
        <dbReference type="ARBA" id="ARBA00022692"/>
    </source>
</evidence>
<dbReference type="HOGENOM" id="CLU_195286_1_0_3"/>
<evidence type="ECO:0000256" key="2">
    <source>
        <dbReference type="ARBA" id="ARBA00008367"/>
    </source>
</evidence>
<gene>
    <name evidence="10" type="primary">psbZ</name>
    <name evidence="13" type="ORF">MC7420_3892</name>
</gene>
<dbReference type="GO" id="GO:0042549">
    <property type="term" value="P:photosystem II stabilization"/>
    <property type="evidence" value="ECO:0007669"/>
    <property type="project" value="InterPro"/>
</dbReference>
<comment type="similarity">
    <text evidence="2 10 11">Belongs to the PsbZ family.</text>
</comment>
<evidence type="ECO:0000256" key="8">
    <source>
        <dbReference type="ARBA" id="ARBA00023136"/>
    </source>
</evidence>